<proteinExistence type="predicted"/>
<organism evidence="2 3">
    <name type="scientific">Solanum tuberosum</name>
    <name type="common">Potato</name>
    <dbReference type="NCBI Taxonomy" id="4113"/>
    <lineage>
        <taxon>Eukaryota</taxon>
        <taxon>Viridiplantae</taxon>
        <taxon>Streptophyta</taxon>
        <taxon>Embryophyta</taxon>
        <taxon>Tracheophyta</taxon>
        <taxon>Spermatophyta</taxon>
        <taxon>Magnoliopsida</taxon>
        <taxon>eudicotyledons</taxon>
        <taxon>Gunneridae</taxon>
        <taxon>Pentapetalae</taxon>
        <taxon>asterids</taxon>
        <taxon>lamiids</taxon>
        <taxon>Solanales</taxon>
        <taxon>Solanaceae</taxon>
        <taxon>Solanoideae</taxon>
        <taxon>Solaneae</taxon>
        <taxon>Solanum</taxon>
    </lineage>
</organism>
<protein>
    <submittedName>
        <fullName evidence="2">Uncharacterized protein</fullName>
    </submittedName>
</protein>
<keyword evidence="3" id="KW-1185">Reference proteome</keyword>
<dbReference type="EMBL" id="JAIVGD010000018">
    <property type="protein sequence ID" value="KAH0754611.1"/>
    <property type="molecule type" value="Genomic_DNA"/>
</dbReference>
<gene>
    <name evidence="2" type="ORF">KY290_024881</name>
</gene>
<evidence type="ECO:0000313" key="2">
    <source>
        <dbReference type="EMBL" id="KAH0754611.1"/>
    </source>
</evidence>
<comment type="caution">
    <text evidence="2">The sequence shown here is derived from an EMBL/GenBank/DDBJ whole genome shotgun (WGS) entry which is preliminary data.</text>
</comment>
<feature type="region of interest" description="Disordered" evidence="1">
    <location>
        <begin position="1"/>
        <end position="25"/>
    </location>
</feature>
<evidence type="ECO:0000256" key="1">
    <source>
        <dbReference type="SAM" id="MobiDB-lite"/>
    </source>
</evidence>
<dbReference type="Proteomes" id="UP000826656">
    <property type="component" value="Unassembled WGS sequence"/>
</dbReference>
<sequence length="208" mass="23147">MAPKAKNVAGSKRSRKDEASSGKQNIWGTNTSISVLLPTKHLIEVTRDRVVLEQFALEVLLWGLITHFLRAQGIDKEACDLTITFHPNLTSKLVDVPRTKVLDTSHGHVLSTQERQGDDSVMARMFGMAELQLRIGGGHVTDDEMETMEERYPLTESAAFLCKTIPAFLDPMDDDKATVDKVMDDEEDDVVDEKANVLMVFDGNDDEA</sequence>
<evidence type="ECO:0000313" key="3">
    <source>
        <dbReference type="Proteomes" id="UP000826656"/>
    </source>
</evidence>
<name>A0ABQ7UTY5_SOLTU</name>
<accession>A0ABQ7UTY5</accession>
<reference evidence="2 3" key="1">
    <citation type="journal article" date="2021" name="bioRxiv">
        <title>Chromosome-scale and haplotype-resolved genome assembly of a tetraploid potato cultivar.</title>
        <authorList>
            <person name="Sun H."/>
            <person name="Jiao W.-B."/>
            <person name="Krause K."/>
            <person name="Campoy J.A."/>
            <person name="Goel M."/>
            <person name="Folz-Donahue K."/>
            <person name="Kukat C."/>
            <person name="Huettel B."/>
            <person name="Schneeberger K."/>
        </authorList>
    </citation>
    <scope>NUCLEOTIDE SEQUENCE [LARGE SCALE GENOMIC DNA]</scope>
    <source>
        <strain evidence="2">SolTubOtavaFocal</strain>
        <tissue evidence="2">Leaves</tissue>
    </source>
</reference>